<dbReference type="GO" id="GO:0007131">
    <property type="term" value="P:reciprocal meiotic recombination"/>
    <property type="evidence" value="ECO:0007669"/>
    <property type="project" value="TreeGrafter"/>
</dbReference>
<keyword evidence="4" id="KW-0238">DNA-binding</keyword>
<dbReference type="EMBL" id="OZ034826">
    <property type="protein sequence ID" value="CAL1681410.1"/>
    <property type="molecule type" value="Genomic_DNA"/>
</dbReference>
<feature type="domain" description="DNA mismatch repair proteins mutS family" evidence="6">
    <location>
        <begin position="160"/>
        <end position="353"/>
    </location>
</feature>
<dbReference type="InterPro" id="IPR027417">
    <property type="entry name" value="P-loop_NTPase"/>
</dbReference>
<protein>
    <recommendedName>
        <fullName evidence="6">DNA mismatch repair proteins mutS family domain-containing protein</fullName>
    </recommendedName>
</protein>
<accession>A0AAV2NQ14</accession>
<evidence type="ECO:0000256" key="1">
    <source>
        <dbReference type="ARBA" id="ARBA00006271"/>
    </source>
</evidence>
<evidence type="ECO:0000256" key="3">
    <source>
        <dbReference type="ARBA" id="ARBA00022840"/>
    </source>
</evidence>
<evidence type="ECO:0000313" key="8">
    <source>
        <dbReference type="Proteomes" id="UP001497644"/>
    </source>
</evidence>
<keyword evidence="8" id="KW-1185">Reference proteome</keyword>
<name>A0AAV2NQ14_9HYME</name>
<evidence type="ECO:0000256" key="5">
    <source>
        <dbReference type="SAM" id="MobiDB-lite"/>
    </source>
</evidence>
<evidence type="ECO:0000259" key="6">
    <source>
        <dbReference type="SMART" id="SM00534"/>
    </source>
</evidence>
<dbReference type="PANTHER" id="PTHR11361">
    <property type="entry name" value="DNA MISMATCH REPAIR PROTEIN MUTS FAMILY MEMBER"/>
    <property type="match status" value="1"/>
</dbReference>
<evidence type="ECO:0000313" key="7">
    <source>
        <dbReference type="EMBL" id="CAL1681410.1"/>
    </source>
</evidence>
<dbReference type="InterPro" id="IPR000432">
    <property type="entry name" value="DNA_mismatch_repair_MutS_C"/>
</dbReference>
<feature type="compositionally biased region" description="Acidic residues" evidence="5">
    <location>
        <begin position="663"/>
        <end position="674"/>
    </location>
</feature>
<dbReference type="Gene3D" id="3.40.50.300">
    <property type="entry name" value="P-loop containing nucleotide triphosphate hydrolases"/>
    <property type="match status" value="1"/>
</dbReference>
<reference evidence="7" key="1">
    <citation type="submission" date="2024-04" db="EMBL/GenBank/DDBJ databases">
        <authorList>
            <consortium name="Molecular Ecology Group"/>
        </authorList>
    </citation>
    <scope>NUCLEOTIDE SEQUENCE</scope>
</reference>
<dbReference type="Gene3D" id="1.10.1420.10">
    <property type="match status" value="2"/>
</dbReference>
<dbReference type="SUPFAM" id="SSF52540">
    <property type="entry name" value="P-loop containing nucleoside triphosphate hydrolases"/>
    <property type="match status" value="1"/>
</dbReference>
<feature type="compositionally biased region" description="Basic and acidic residues" evidence="5">
    <location>
        <begin position="639"/>
        <end position="658"/>
    </location>
</feature>
<dbReference type="PANTHER" id="PTHR11361:SF21">
    <property type="entry name" value="MUTS PROTEIN HOMOLOG 4"/>
    <property type="match status" value="1"/>
</dbReference>
<dbReference type="Pfam" id="PF00488">
    <property type="entry name" value="MutS_V"/>
    <property type="match status" value="1"/>
</dbReference>
<keyword evidence="2" id="KW-0547">Nucleotide-binding</keyword>
<feature type="region of interest" description="Disordered" evidence="5">
    <location>
        <begin position="629"/>
        <end position="674"/>
    </location>
</feature>
<dbReference type="InterPro" id="IPR045076">
    <property type="entry name" value="MutS"/>
</dbReference>
<dbReference type="SMART" id="SM00534">
    <property type="entry name" value="MUTSac"/>
    <property type="match status" value="1"/>
</dbReference>
<dbReference type="Proteomes" id="UP001497644">
    <property type="component" value="Chromosome 3"/>
</dbReference>
<proteinExistence type="inferred from homology"/>
<dbReference type="FunFam" id="3.40.50.300:FF:000870">
    <property type="entry name" value="MutS protein homolog 4"/>
    <property type="match status" value="1"/>
</dbReference>
<dbReference type="GO" id="GO:0005634">
    <property type="term" value="C:nucleus"/>
    <property type="evidence" value="ECO:0007669"/>
    <property type="project" value="TreeGrafter"/>
</dbReference>
<comment type="similarity">
    <text evidence="1">Belongs to the DNA mismatch repair MutS family.</text>
</comment>
<dbReference type="InterPro" id="IPR036187">
    <property type="entry name" value="DNA_mismatch_repair_MutS_sf"/>
</dbReference>
<gene>
    <name evidence="7" type="ORF">LPLAT_LOCUS7446</name>
</gene>
<dbReference type="GO" id="GO:0006298">
    <property type="term" value="P:mismatch repair"/>
    <property type="evidence" value="ECO:0007669"/>
    <property type="project" value="InterPro"/>
</dbReference>
<keyword evidence="3" id="KW-0067">ATP-binding</keyword>
<evidence type="ECO:0000256" key="4">
    <source>
        <dbReference type="ARBA" id="ARBA00023125"/>
    </source>
</evidence>
<dbReference type="GO" id="GO:0030983">
    <property type="term" value="F:mismatched DNA binding"/>
    <property type="evidence" value="ECO:0007669"/>
    <property type="project" value="InterPro"/>
</dbReference>
<evidence type="ECO:0000256" key="2">
    <source>
        <dbReference type="ARBA" id="ARBA00022741"/>
    </source>
</evidence>
<feature type="compositionally biased region" description="Polar residues" evidence="5">
    <location>
        <begin position="629"/>
        <end position="638"/>
    </location>
</feature>
<dbReference type="GO" id="GO:0005524">
    <property type="term" value="F:ATP binding"/>
    <property type="evidence" value="ECO:0007669"/>
    <property type="project" value="UniProtKB-KW"/>
</dbReference>
<dbReference type="GO" id="GO:0140664">
    <property type="term" value="F:ATP-dependent DNA damage sensor activity"/>
    <property type="evidence" value="ECO:0007669"/>
    <property type="project" value="InterPro"/>
</dbReference>
<sequence>MVEQLAVKYKLPLSMEYNANLGYHINVVTPQNGSMIITDLPAEFIQARKNRRSFTMTTTALLTLNKQCKKACEEIYVMSNTLLTNLLEDIRQHVGCLFQLSADVAELDLILSLAQISSNPEYVRPSFGTKLELVNSFHPIMELFNRDLPVANDVNASIAYNFHLITGPNMSGKSTYLKQIVLLQIMAQIGSYVPATKATFRIADRILCRMSSRDDDELNASAYVLEMKEAQYILQSVTSRSLVVLDELCRHTTVEEGSAIAWSICEKLLLTTAFTFAATHFLHLTALRNMYHNVTTHCFETKTAESEESHELHLIYTHKLNPGVGPTDHYGISLAEVSSLPKCVTTKAREYASRQSTTQNNLGSVASSSSWEKSCYDAIVELRALLENNRFVFANIIDIMTKLNPSKQQREQRLTKEGAQILVKSTGVTREGASREKREEERSFADPTMAINDNAMSLTELAKRNEGRREDEPMEIAEITDRNRNADSSIHGAIVNRATFSSQPRTIEEEISRMVNSLSPNPSASRLSQPCLTKAKSLVEQLISDESSPVTVDPRFYVCTSFEEATISQKISLAIRESQSQTEIMLPRGSLRSNVVLSSIAPSPSLTSVKSSQYHDYCLSEGEFDVALPSSQSTSSDVTRMKRSEEISRRIEDRDFHVQESPIPDDDDVVMSPM</sequence>
<organism evidence="7 8">
    <name type="scientific">Lasius platythorax</name>
    <dbReference type="NCBI Taxonomy" id="488582"/>
    <lineage>
        <taxon>Eukaryota</taxon>
        <taxon>Metazoa</taxon>
        <taxon>Ecdysozoa</taxon>
        <taxon>Arthropoda</taxon>
        <taxon>Hexapoda</taxon>
        <taxon>Insecta</taxon>
        <taxon>Pterygota</taxon>
        <taxon>Neoptera</taxon>
        <taxon>Endopterygota</taxon>
        <taxon>Hymenoptera</taxon>
        <taxon>Apocrita</taxon>
        <taxon>Aculeata</taxon>
        <taxon>Formicoidea</taxon>
        <taxon>Formicidae</taxon>
        <taxon>Formicinae</taxon>
        <taxon>Lasius</taxon>
        <taxon>Lasius</taxon>
    </lineage>
</organism>
<dbReference type="SUPFAM" id="SSF48334">
    <property type="entry name" value="DNA repair protein MutS, domain III"/>
    <property type="match status" value="1"/>
</dbReference>
<dbReference type="AlphaFoldDB" id="A0AAV2NQ14"/>